<dbReference type="Gene3D" id="3.20.20.100">
    <property type="entry name" value="NADP-dependent oxidoreductase domain"/>
    <property type="match status" value="1"/>
</dbReference>
<protein>
    <submittedName>
        <fullName evidence="2">Aldo/keto reductase</fullName>
    </submittedName>
</protein>
<organism evidence="2 3">
    <name type="scientific">Leptospira interrogans serovar Bataviae</name>
    <dbReference type="NCBI Taxonomy" id="312175"/>
    <lineage>
        <taxon>Bacteria</taxon>
        <taxon>Pseudomonadati</taxon>
        <taxon>Spirochaetota</taxon>
        <taxon>Spirochaetia</taxon>
        <taxon>Leptospirales</taxon>
        <taxon>Leptospiraceae</taxon>
        <taxon>Leptospira</taxon>
    </lineage>
</organism>
<dbReference type="PANTHER" id="PTHR43312:SF1">
    <property type="entry name" value="NADP-DEPENDENT OXIDOREDUCTASE DOMAIN-CONTAINING PROTEIN"/>
    <property type="match status" value="1"/>
</dbReference>
<evidence type="ECO:0000259" key="1">
    <source>
        <dbReference type="Pfam" id="PF00248"/>
    </source>
</evidence>
<dbReference type="AlphaFoldDB" id="A0AAP9WLC8"/>
<dbReference type="CDD" id="cd19097">
    <property type="entry name" value="AKR_unchar"/>
    <property type="match status" value="1"/>
</dbReference>
<dbReference type="InterPro" id="IPR036812">
    <property type="entry name" value="NAD(P)_OxRdtase_dom_sf"/>
</dbReference>
<dbReference type="PANTHER" id="PTHR43312">
    <property type="entry name" value="D-THREO-ALDOSE 1-DEHYDROGENASE"/>
    <property type="match status" value="1"/>
</dbReference>
<dbReference type="InterPro" id="IPR023210">
    <property type="entry name" value="NADP_OxRdtase_dom"/>
</dbReference>
<dbReference type="RefSeq" id="WP_000952994.1">
    <property type="nucleotide sequence ID" value="NZ_CP043880.1"/>
</dbReference>
<name>A0AAP9WLC8_LEPIR</name>
<gene>
    <name evidence="2" type="ORF">Lepto1489_07535</name>
</gene>
<feature type="domain" description="NADP-dependent oxidoreductase" evidence="1">
    <location>
        <begin position="5"/>
        <end position="264"/>
    </location>
</feature>
<dbReference type="Pfam" id="PF00248">
    <property type="entry name" value="Aldo_ket_red"/>
    <property type="match status" value="1"/>
</dbReference>
<sequence length="291" mass="33027">MLSSLALGTVQFGLPYGVANQNGQVDLEEISFILDESWRHGIRMIDTAIAYGESEKRLGQIGVSNWQIISKLPPIPSDIQNVKKWAIEMVEGSLFRLGVSSLKGLLLHKSDLLLEPGGEKLYEALIHLKGTGLVDQIGVSVYDPAHIDLYIKKFVIDIVQLPLNVLDRRLLNSTWFSAIKRKKIEIHVRSVFLQGLLLMDPNKRPDYFSRWNTIFEDWDCWLKENRISPLEACLGFVGSVTGIDRVIVGVDSKKHIMEILNVCKSNCFLKIPDRISSEDENLLLPYNWKLQ</sequence>
<evidence type="ECO:0000313" key="3">
    <source>
        <dbReference type="Proteomes" id="UP000663255"/>
    </source>
</evidence>
<evidence type="ECO:0000313" key="2">
    <source>
        <dbReference type="EMBL" id="QOI50312.1"/>
    </source>
</evidence>
<dbReference type="Proteomes" id="UP000663255">
    <property type="component" value="Chromosome 1"/>
</dbReference>
<dbReference type="SUPFAM" id="SSF51430">
    <property type="entry name" value="NAD(P)-linked oxidoreductase"/>
    <property type="match status" value="1"/>
</dbReference>
<dbReference type="InterPro" id="IPR053135">
    <property type="entry name" value="AKR2_Oxidoreductase"/>
</dbReference>
<dbReference type="EMBL" id="CP043893">
    <property type="protein sequence ID" value="QOI50312.1"/>
    <property type="molecule type" value="Genomic_DNA"/>
</dbReference>
<reference evidence="2" key="1">
    <citation type="submission" date="2019-09" db="EMBL/GenBank/DDBJ databases">
        <title>Comparative Genomics of Leptospira interrogans Reveals Genome Plasticity - A Common Adaptive Strategy for Survival in Various Hosts.</title>
        <authorList>
            <person name="Ramli S.R."/>
            <person name="Bunk B."/>
            <person name="Goris M."/>
            <person name="Bhuju S."/>
            <person name="Jarek M."/>
            <person name="Sproer C."/>
            <person name="Mustakim S."/>
            <person name="Strommenger B."/>
            <person name="Pessler F."/>
        </authorList>
    </citation>
    <scope>NUCLEOTIDE SEQUENCE</scope>
    <source>
        <strain evidence="2">1489</strain>
    </source>
</reference>
<proteinExistence type="predicted"/>
<accession>A0AAP9WLC8</accession>